<protein>
    <submittedName>
        <fullName evidence="1">Uncharacterized protein</fullName>
    </submittedName>
</protein>
<dbReference type="Proteomes" id="UP000467841">
    <property type="component" value="Unassembled WGS sequence"/>
</dbReference>
<organism evidence="1 2">
    <name type="scientific">Microthlaspi erraticum</name>
    <dbReference type="NCBI Taxonomy" id="1685480"/>
    <lineage>
        <taxon>Eukaryota</taxon>
        <taxon>Viridiplantae</taxon>
        <taxon>Streptophyta</taxon>
        <taxon>Embryophyta</taxon>
        <taxon>Tracheophyta</taxon>
        <taxon>Spermatophyta</taxon>
        <taxon>Magnoliopsida</taxon>
        <taxon>eudicotyledons</taxon>
        <taxon>Gunneridae</taxon>
        <taxon>Pentapetalae</taxon>
        <taxon>rosids</taxon>
        <taxon>malvids</taxon>
        <taxon>Brassicales</taxon>
        <taxon>Brassicaceae</taxon>
        <taxon>Coluteocarpeae</taxon>
        <taxon>Microthlaspi</taxon>
    </lineage>
</organism>
<proteinExistence type="predicted"/>
<dbReference type="OrthoDB" id="26094at2759"/>
<sequence length="136" mass="15525">MVWLMKCPVSTKSRQGMALPSSDFVPMAKYTDSVNLLRSDLSPELTMEILGAELWNVSKLYFVNKSKDFRGPMSIFSEANQGEVAVEGTLTDKLEMRPHCGIEEYGKLCQERNRKHVAEARRLDTHRLLRIAVDYT</sequence>
<dbReference type="EMBL" id="CACVBM020001091">
    <property type="protein sequence ID" value="CAA7030101.1"/>
    <property type="molecule type" value="Genomic_DNA"/>
</dbReference>
<dbReference type="GO" id="GO:0005674">
    <property type="term" value="C:transcription factor TFIIF complex"/>
    <property type="evidence" value="ECO:0007669"/>
    <property type="project" value="InterPro"/>
</dbReference>
<dbReference type="PANTHER" id="PTHR10445:SF6">
    <property type="entry name" value="GENOME ASSEMBLY, CHROMOSOME: A06"/>
    <property type="match status" value="1"/>
</dbReference>
<dbReference type="AlphaFoldDB" id="A0A6D2ISI7"/>
<name>A0A6D2ISI7_9BRAS</name>
<dbReference type="PANTHER" id="PTHR10445">
    <property type="entry name" value="GENERAL TRANSCRIPTION FACTOR IIF SUBUNIT 2"/>
    <property type="match status" value="1"/>
</dbReference>
<dbReference type="InterPro" id="IPR003196">
    <property type="entry name" value="TFIIF_beta"/>
</dbReference>
<reference evidence="1" key="1">
    <citation type="submission" date="2020-01" db="EMBL/GenBank/DDBJ databases">
        <authorList>
            <person name="Mishra B."/>
        </authorList>
    </citation>
    <scope>NUCLEOTIDE SEQUENCE [LARGE SCALE GENOMIC DNA]</scope>
</reference>
<comment type="caution">
    <text evidence="1">The sequence shown here is derived from an EMBL/GenBank/DDBJ whole genome shotgun (WGS) entry which is preliminary data.</text>
</comment>
<accession>A0A6D2ISI7</accession>
<evidence type="ECO:0000313" key="2">
    <source>
        <dbReference type="Proteomes" id="UP000467841"/>
    </source>
</evidence>
<keyword evidence="2" id="KW-1185">Reference proteome</keyword>
<dbReference type="GO" id="GO:0006367">
    <property type="term" value="P:transcription initiation at RNA polymerase II promoter"/>
    <property type="evidence" value="ECO:0007669"/>
    <property type="project" value="InterPro"/>
</dbReference>
<gene>
    <name evidence="1" type="ORF">MERR_LOCUS17336</name>
</gene>
<evidence type="ECO:0000313" key="1">
    <source>
        <dbReference type="EMBL" id="CAA7030101.1"/>
    </source>
</evidence>